<keyword evidence="4" id="KW-0328">Glycosyltransferase</keyword>
<dbReference type="CDD" id="cd03794">
    <property type="entry name" value="GT4_WbuB-like"/>
    <property type="match status" value="1"/>
</dbReference>
<dbReference type="GO" id="GO:0009103">
    <property type="term" value="P:lipopolysaccharide biosynthetic process"/>
    <property type="evidence" value="ECO:0007669"/>
    <property type="project" value="TreeGrafter"/>
</dbReference>
<reference evidence="4" key="1">
    <citation type="submission" date="2016-10" db="EMBL/GenBank/DDBJ databases">
        <authorList>
            <person name="de Groot N.N."/>
        </authorList>
    </citation>
    <scope>NUCLEOTIDE SEQUENCE</scope>
</reference>
<gene>
    <name evidence="4" type="ORF">MNB_SV-12-1793</name>
</gene>
<protein>
    <submittedName>
        <fullName evidence="4">Glycosyltransferase</fullName>
        <ecNumber evidence="4">2.4.1.-</ecNumber>
    </submittedName>
</protein>
<dbReference type="Pfam" id="PF00534">
    <property type="entry name" value="Glycos_transf_1"/>
    <property type="match status" value="1"/>
</dbReference>
<accession>A0A1W1BR48</accession>
<dbReference type="InterPro" id="IPR028098">
    <property type="entry name" value="Glyco_trans_4-like_N"/>
</dbReference>
<proteinExistence type="predicted"/>
<dbReference type="GO" id="GO:0016757">
    <property type="term" value="F:glycosyltransferase activity"/>
    <property type="evidence" value="ECO:0007669"/>
    <property type="project" value="UniProtKB-KW"/>
</dbReference>
<dbReference type="EC" id="2.4.1.-" evidence="4"/>
<organism evidence="4">
    <name type="scientific">hydrothermal vent metagenome</name>
    <dbReference type="NCBI Taxonomy" id="652676"/>
    <lineage>
        <taxon>unclassified sequences</taxon>
        <taxon>metagenomes</taxon>
        <taxon>ecological metagenomes</taxon>
    </lineage>
</organism>
<dbReference type="Pfam" id="PF13439">
    <property type="entry name" value="Glyco_transf_4"/>
    <property type="match status" value="1"/>
</dbReference>
<dbReference type="PANTHER" id="PTHR46401:SF2">
    <property type="entry name" value="GLYCOSYLTRANSFERASE WBBK-RELATED"/>
    <property type="match status" value="1"/>
</dbReference>
<dbReference type="InterPro" id="IPR001296">
    <property type="entry name" value="Glyco_trans_1"/>
</dbReference>
<evidence type="ECO:0000259" key="2">
    <source>
        <dbReference type="Pfam" id="PF00534"/>
    </source>
</evidence>
<dbReference type="SUPFAM" id="SSF53756">
    <property type="entry name" value="UDP-Glycosyltransferase/glycogen phosphorylase"/>
    <property type="match status" value="1"/>
</dbReference>
<keyword evidence="1 4" id="KW-0808">Transferase</keyword>
<evidence type="ECO:0000259" key="3">
    <source>
        <dbReference type="Pfam" id="PF13439"/>
    </source>
</evidence>
<evidence type="ECO:0000313" key="4">
    <source>
        <dbReference type="EMBL" id="SFV55957.1"/>
    </source>
</evidence>
<evidence type="ECO:0000256" key="1">
    <source>
        <dbReference type="ARBA" id="ARBA00022679"/>
    </source>
</evidence>
<dbReference type="AlphaFoldDB" id="A0A1W1BR48"/>
<dbReference type="PANTHER" id="PTHR46401">
    <property type="entry name" value="GLYCOSYLTRANSFERASE WBBK-RELATED"/>
    <property type="match status" value="1"/>
</dbReference>
<dbReference type="EMBL" id="FPHE01000066">
    <property type="protein sequence ID" value="SFV55957.1"/>
    <property type="molecule type" value="Genomic_DNA"/>
</dbReference>
<name>A0A1W1BR48_9ZZZZ</name>
<sequence length="404" mass="46506">MNSIKSIIIINQYIGSPYHGMEYRHYYLAKNLIEKGYKVTLISASYSHLFSTLPKVEGNFTKENIDGVDYIWVKVPSYKSSKSIGRIWNMLYFAWKLNFLKEIELSHILVSSPSLFPVKIGYKLAKKFNTKFLFEVRDIWPLTLVELSSLSYSNPLIKLMHYYEKFAYKNSDKVISLLPTAREHYEMQGMNSDKFVYLPNGIEVKEKKVKPLSNTVLNKIPKDKFTIAYSGTVGIANNLDYLIDVANELKDNREIHFIILGDGGEKIRLKNRIKELKLTNFTFIDAVTKEEVGALLEQIDVAFISLLPEKLFRFGVSPNKVFDYMYAKKPIIWAIEAGNNLVQEANCGIGVPLDNIQALKESILELKKLPLESLKKLGENGYNFVTKKHSYRKLSEKLIRVIEE</sequence>
<dbReference type="Gene3D" id="3.40.50.2000">
    <property type="entry name" value="Glycogen Phosphorylase B"/>
    <property type="match status" value="2"/>
</dbReference>
<feature type="domain" description="Glycosyltransferase subfamily 4-like N-terminal" evidence="3">
    <location>
        <begin position="20"/>
        <end position="204"/>
    </location>
</feature>
<feature type="domain" description="Glycosyl transferase family 1" evidence="2">
    <location>
        <begin position="219"/>
        <end position="383"/>
    </location>
</feature>